<proteinExistence type="predicted"/>
<feature type="domain" description="Helicase ATP-binding" evidence="1">
    <location>
        <begin position="1"/>
        <end position="213"/>
    </location>
</feature>
<evidence type="ECO:0000259" key="1">
    <source>
        <dbReference type="PROSITE" id="PS51192"/>
    </source>
</evidence>
<dbReference type="InterPro" id="IPR027417">
    <property type="entry name" value="P-loop_NTPase"/>
</dbReference>
<dbReference type="Proteomes" id="UP000201389">
    <property type="component" value="Segment"/>
</dbReference>
<dbReference type="Gene3D" id="3.40.50.300">
    <property type="entry name" value="P-loop containing nucleotide triphosphate hydrolases"/>
    <property type="match status" value="2"/>
</dbReference>
<dbReference type="RefSeq" id="YP_007674915.1">
    <property type="nucleotide sequence ID" value="NC_020853.1"/>
</dbReference>
<dbReference type="SUPFAM" id="SSF52540">
    <property type="entry name" value="P-loop containing nucleoside triphosphate hydrolases"/>
    <property type="match status" value="2"/>
</dbReference>
<dbReference type="InterPro" id="IPR000330">
    <property type="entry name" value="SNF2_N"/>
</dbReference>
<accession>M4QP88</accession>
<gene>
    <name evidence="2" type="ORF">LOKG_00018</name>
</gene>
<dbReference type="GeneID" id="15011487"/>
<dbReference type="InterPro" id="IPR014001">
    <property type="entry name" value="Helicase_ATP-bd"/>
</dbReference>
<evidence type="ECO:0000313" key="3">
    <source>
        <dbReference type="Proteomes" id="UP000201389"/>
    </source>
</evidence>
<keyword evidence="3" id="KW-1185">Reference proteome</keyword>
<dbReference type="PROSITE" id="PS51192">
    <property type="entry name" value="HELICASE_ATP_BIND_1"/>
    <property type="match status" value="1"/>
</dbReference>
<organism evidence="2 3">
    <name type="scientific">Loktanella phage pCB2051-A</name>
    <dbReference type="NCBI Taxonomy" id="754044"/>
    <lineage>
        <taxon>Viruses</taxon>
        <taxon>Duplodnaviria</taxon>
        <taxon>Heunggongvirae</taxon>
        <taxon>Uroviricota</taxon>
        <taxon>Caudoviricetes</taxon>
        <taxon>Casjensviridae</taxon>
        <taxon>Broinstvirus</taxon>
        <taxon>Broinstvirus pCB2051A</taxon>
    </lineage>
</organism>
<dbReference type="Pfam" id="PF00176">
    <property type="entry name" value="SNF2-rel_dom"/>
    <property type="match status" value="1"/>
</dbReference>
<dbReference type="KEGG" id="vg:15011487"/>
<dbReference type="EMBL" id="HQ632859">
    <property type="protein sequence ID" value="AGH31455.1"/>
    <property type="molecule type" value="Genomic_DNA"/>
</dbReference>
<name>M4QP88_9CAUD</name>
<sequence>MIVEEEALILGLPMGAGKTVSTLTAISDLLDAGEVSKVLVVAPKNVAAATWPDEVDEWDHLKHLQWTLLRVEDDDDILIPARKEAYEDGRNVVGLTPAEAARFAGRRKNAIKEWTRQGLAIDDKPIHFINKEALPWLWEFFGRGKEWPYDMFVVDEASMFKNAKMRTPKKDITRYGVAVKARRYHKKVVELTGTPTPKGLINLFGLAKVADGGERLGDSLYQFKQRYFDTDYMGWNLKPKDWAEEAILDKMKDIMFTMDEADCAKLPPRIDNPIKIRLPKKVMERYREFERTMVSMEYDVEAVNKGVLSGKLLQFANGSMYNEDRDDVWIHDEKLEALETVIDEANGAPVLVAYSYKFDLNRILKKYKKASVFGVGDVRKMKKDWNEGRIDLMLAHPASIGHGQNIQKGGNISCWYGLTPDLELYQQFNKRLHRDGQTASVVWNHHLIAEDTHDEKMLPLLGERGATQDRIMRAMMVHFKNLR</sequence>
<evidence type="ECO:0000313" key="2">
    <source>
        <dbReference type="EMBL" id="AGH31455.1"/>
    </source>
</evidence>
<reference evidence="2 3" key="1">
    <citation type="submission" date="2010-10" db="EMBL/GenBank/DDBJ databases">
        <title>The Genome Sequence of Loktanella phage pCB2051-A.</title>
        <authorList>
            <consortium name="The Broad Institute Genome Sequencing Platform"/>
            <person name="Henn M.R."/>
            <person name="Buchan A."/>
            <person name="Levin J."/>
            <person name="Malboeuf C."/>
            <person name="Casali M."/>
            <person name="Russ C."/>
            <person name="Lennon N."/>
            <person name="Chapman S.B."/>
            <person name="Erlich R."/>
            <person name="Young S.K."/>
            <person name="Yandava C."/>
            <person name="Zeng Q."/>
            <person name="Alvarado L."/>
            <person name="Anderson S."/>
            <person name="Berlin A."/>
            <person name="Chen Z."/>
            <person name="Freedman E."/>
            <person name="Gellesch M."/>
            <person name="Goldberg J."/>
            <person name="Green L."/>
            <person name="Griggs A."/>
            <person name="Gujja S."/>
            <person name="Heilman E.R."/>
            <person name="Heiman D."/>
            <person name="Hollinger A."/>
            <person name="Howarth C."/>
            <person name="Larson L."/>
            <person name="Mehta T."/>
            <person name="Pearson M."/>
            <person name="Roberts A."/>
            <person name="Ryan E."/>
            <person name="Saif S."/>
            <person name="Shea T."/>
            <person name="Shenoy N."/>
            <person name="Sisk P."/>
            <person name="Stolte C."/>
            <person name="Sykes S."/>
            <person name="White J."/>
            <person name="Haas B."/>
            <person name="Nusbaum C."/>
            <person name="Birren B."/>
        </authorList>
    </citation>
    <scope>NUCLEOTIDE SEQUENCE [LARGE SCALE GENOMIC DNA]</scope>
    <source>
        <strain evidence="3">pCB2051-A</strain>
    </source>
</reference>
<dbReference type="GO" id="GO:0005524">
    <property type="term" value="F:ATP binding"/>
    <property type="evidence" value="ECO:0007669"/>
    <property type="project" value="InterPro"/>
</dbReference>
<dbReference type="OrthoDB" id="2514at10239"/>
<protein>
    <recommendedName>
        <fullName evidence="1">Helicase ATP-binding domain-containing protein</fullName>
    </recommendedName>
</protein>